<gene>
    <name evidence="1" type="ORF">PEDI_03580</name>
</gene>
<sequence>MVGMTFLGLSSCDTCSDCGPEQTNPYVVLNFFENQEGTPSVRLMATAYGIKDDGSLSDEFGIEDSVTTMNLPLDMNTPRAKYRLEVIKKRGEVELQPIEFDFELTYDLTETLDPRNIVRVVATNVKPEGEPSNGNDKVRSFEVICNDESADCISEHTNVNIVFILN</sequence>
<organism evidence="1 2">
    <name type="scientific">Persicobacter diffluens</name>
    <dbReference type="NCBI Taxonomy" id="981"/>
    <lineage>
        <taxon>Bacteria</taxon>
        <taxon>Pseudomonadati</taxon>
        <taxon>Bacteroidota</taxon>
        <taxon>Cytophagia</taxon>
        <taxon>Cytophagales</taxon>
        <taxon>Persicobacteraceae</taxon>
        <taxon>Persicobacter</taxon>
    </lineage>
</organism>
<proteinExistence type="predicted"/>
<keyword evidence="2" id="KW-1185">Reference proteome</keyword>
<name>A0AAN4VVG2_9BACT</name>
<evidence type="ECO:0000313" key="1">
    <source>
        <dbReference type="EMBL" id="GJM59806.1"/>
    </source>
</evidence>
<evidence type="ECO:0000313" key="2">
    <source>
        <dbReference type="Proteomes" id="UP001310022"/>
    </source>
</evidence>
<comment type="caution">
    <text evidence="1">The sequence shown here is derived from an EMBL/GenBank/DDBJ whole genome shotgun (WGS) entry which is preliminary data.</text>
</comment>
<reference evidence="1 2" key="1">
    <citation type="submission" date="2021-12" db="EMBL/GenBank/DDBJ databases">
        <title>Genome sequencing of bacteria with rrn-lacking chromosome and rrn-plasmid.</title>
        <authorList>
            <person name="Anda M."/>
            <person name="Iwasaki W."/>
        </authorList>
    </citation>
    <scope>NUCLEOTIDE SEQUENCE [LARGE SCALE GENOMIC DNA]</scope>
    <source>
        <strain evidence="1 2">NBRC 15940</strain>
    </source>
</reference>
<dbReference type="EMBL" id="BQKE01000001">
    <property type="protein sequence ID" value="GJM59806.1"/>
    <property type="molecule type" value="Genomic_DNA"/>
</dbReference>
<accession>A0AAN4VVG2</accession>
<protein>
    <submittedName>
        <fullName evidence="1">Uncharacterized protein</fullName>
    </submittedName>
</protein>
<dbReference type="Proteomes" id="UP001310022">
    <property type="component" value="Unassembled WGS sequence"/>
</dbReference>
<dbReference type="AlphaFoldDB" id="A0AAN4VVG2"/>